<dbReference type="EMBL" id="CP029462">
    <property type="protein sequence ID" value="AXL20538.1"/>
    <property type="molecule type" value="Genomic_DNA"/>
</dbReference>
<organism evidence="3 4">
    <name type="scientific">Megasphaera stantonii</name>
    <dbReference type="NCBI Taxonomy" id="2144175"/>
    <lineage>
        <taxon>Bacteria</taxon>
        <taxon>Bacillati</taxon>
        <taxon>Bacillota</taxon>
        <taxon>Negativicutes</taxon>
        <taxon>Veillonellales</taxon>
        <taxon>Veillonellaceae</taxon>
        <taxon>Megasphaera</taxon>
    </lineage>
</organism>
<evidence type="ECO:0000259" key="2">
    <source>
        <dbReference type="Pfam" id="PF03413"/>
    </source>
</evidence>
<evidence type="ECO:0000313" key="3">
    <source>
        <dbReference type="EMBL" id="AXL20538.1"/>
    </source>
</evidence>
<dbReference type="Gene3D" id="3.10.450.40">
    <property type="match status" value="1"/>
</dbReference>
<keyword evidence="1" id="KW-0732">Signal</keyword>
<dbReference type="SUPFAM" id="SSF160574">
    <property type="entry name" value="BT0923-like"/>
    <property type="match status" value="1"/>
</dbReference>
<sequence length="88" mass="9923">MKKKMGTILAVLAVSAMGFSTAFASMSAQDAENIVLKEYPGATIHRVDRDYDDGRRVYEVDFRTDSIWDGELTIDADTGKILERKEKY</sequence>
<evidence type="ECO:0000256" key="1">
    <source>
        <dbReference type="SAM" id="SignalP"/>
    </source>
</evidence>
<proteinExistence type="predicted"/>
<dbReference type="Pfam" id="PF03413">
    <property type="entry name" value="PepSY"/>
    <property type="match status" value="1"/>
</dbReference>
<reference evidence="3 4" key="1">
    <citation type="submission" date="2018-05" db="EMBL/GenBank/DDBJ databases">
        <title>Complete genome sequence of Megasphaera sp. AJH120T, isolated from the ceca of a chicken.</title>
        <authorList>
            <person name="Maki J."/>
            <person name="Looft T."/>
        </authorList>
    </citation>
    <scope>NUCLEOTIDE SEQUENCE [LARGE SCALE GENOMIC DNA]</scope>
    <source>
        <strain evidence="3 4">AJH120</strain>
    </source>
</reference>
<evidence type="ECO:0000313" key="4">
    <source>
        <dbReference type="Proteomes" id="UP000254337"/>
    </source>
</evidence>
<feature type="chain" id="PRO_5041071299" description="PepSY domain-containing protein" evidence="1">
    <location>
        <begin position="25"/>
        <end position="88"/>
    </location>
</feature>
<dbReference type="RefSeq" id="WP_087478078.1">
    <property type="nucleotide sequence ID" value="NZ_CALYAU010000002.1"/>
</dbReference>
<keyword evidence="4" id="KW-1185">Reference proteome</keyword>
<dbReference type="OrthoDB" id="9780101at2"/>
<name>A0A346AXE5_9FIRM</name>
<dbReference type="InterPro" id="IPR025711">
    <property type="entry name" value="PepSY"/>
</dbReference>
<accession>A0A346AXE5</accession>
<dbReference type="AlphaFoldDB" id="A0A346AXE5"/>
<dbReference type="Proteomes" id="UP000254337">
    <property type="component" value="Chromosome"/>
</dbReference>
<gene>
    <name evidence="3" type="ORF">DKB62_02550</name>
</gene>
<feature type="domain" description="PepSY" evidence="2">
    <location>
        <begin position="26"/>
        <end position="84"/>
    </location>
</feature>
<protein>
    <recommendedName>
        <fullName evidence="2">PepSY domain-containing protein</fullName>
    </recommendedName>
</protein>
<feature type="signal peptide" evidence="1">
    <location>
        <begin position="1"/>
        <end position="24"/>
    </location>
</feature>
<dbReference type="KEGG" id="meg:DKB62_02550"/>